<protein>
    <recommendedName>
        <fullName evidence="4">Adhesin domain-containing protein</fullName>
    </recommendedName>
</protein>
<comment type="caution">
    <text evidence="2">The sequence shown here is derived from an EMBL/GenBank/DDBJ whole genome shotgun (WGS) entry which is preliminary data.</text>
</comment>
<organism evidence="2 3">
    <name type="scientific">Elysia crispata</name>
    <name type="common">lettuce slug</name>
    <dbReference type="NCBI Taxonomy" id="231223"/>
    <lineage>
        <taxon>Eukaryota</taxon>
        <taxon>Metazoa</taxon>
        <taxon>Spiralia</taxon>
        <taxon>Lophotrochozoa</taxon>
        <taxon>Mollusca</taxon>
        <taxon>Gastropoda</taxon>
        <taxon>Heterobranchia</taxon>
        <taxon>Euthyneura</taxon>
        <taxon>Panpulmonata</taxon>
        <taxon>Sacoglossa</taxon>
        <taxon>Placobranchoidea</taxon>
        <taxon>Plakobranchidae</taxon>
        <taxon>Elysia</taxon>
    </lineage>
</organism>
<dbReference type="Proteomes" id="UP001283361">
    <property type="component" value="Unassembled WGS sequence"/>
</dbReference>
<gene>
    <name evidence="2" type="ORF">RRG08_013678</name>
</gene>
<evidence type="ECO:0000313" key="2">
    <source>
        <dbReference type="EMBL" id="KAK3779723.1"/>
    </source>
</evidence>
<evidence type="ECO:0008006" key="4">
    <source>
        <dbReference type="Google" id="ProtNLM"/>
    </source>
</evidence>
<dbReference type="PANTHER" id="PTHR34094">
    <property type="match status" value="1"/>
</dbReference>
<dbReference type="PANTHER" id="PTHR34094:SF1">
    <property type="entry name" value="PROTEIN FAM185A"/>
    <property type="match status" value="1"/>
</dbReference>
<evidence type="ECO:0000313" key="3">
    <source>
        <dbReference type="Proteomes" id="UP001283361"/>
    </source>
</evidence>
<sequence length="328" mass="35759">MQNYAKFSSSKTSHSAARDDKYPSLPLQPSDTLIETWFYTVAPRGSLQLNLPFNTVVRPLNPQSCPDMDKAIIEIHFDKSCGAKIPPSHHLSQFRDLFKLDVEFDQDAAKLNVAATVTSGIILPVICMMWIPLQSDLTATVLSNKDLTVEKLEGNVVNLSTQRGTCYLRNLKCGSLHVQCSAGDIISKLTLLGNIVFHAGMYGGIQADKLQGSNVVCQTEMGNIEVKSLYADSAVIGTLGGCVKLGQCHGRMLLQASQSDVKIGCMEGDVDIGLFCGSVNLHLSRHSNSNIDVEDGTRKVYGMGRGFRGTEGEKNNIITREGLHFVYS</sequence>
<name>A0AAE1A1T1_9GAST</name>
<evidence type="ECO:0000256" key="1">
    <source>
        <dbReference type="SAM" id="MobiDB-lite"/>
    </source>
</evidence>
<accession>A0AAE1A1T1</accession>
<proteinExistence type="predicted"/>
<dbReference type="EMBL" id="JAWDGP010002817">
    <property type="protein sequence ID" value="KAK3779723.1"/>
    <property type="molecule type" value="Genomic_DNA"/>
</dbReference>
<feature type="region of interest" description="Disordered" evidence="1">
    <location>
        <begin position="1"/>
        <end position="23"/>
    </location>
</feature>
<reference evidence="2" key="1">
    <citation type="journal article" date="2023" name="G3 (Bethesda)">
        <title>A reference genome for the long-term kleptoplast-retaining sea slug Elysia crispata morphotype clarki.</title>
        <authorList>
            <person name="Eastman K.E."/>
            <person name="Pendleton A.L."/>
            <person name="Shaikh M.A."/>
            <person name="Suttiyut T."/>
            <person name="Ogas R."/>
            <person name="Tomko P."/>
            <person name="Gavelis G."/>
            <person name="Widhalm J.R."/>
            <person name="Wisecaver J.H."/>
        </authorList>
    </citation>
    <scope>NUCLEOTIDE SEQUENCE</scope>
    <source>
        <strain evidence="2">ECLA1</strain>
    </source>
</reference>
<feature type="compositionally biased region" description="Polar residues" evidence="1">
    <location>
        <begin position="1"/>
        <end position="15"/>
    </location>
</feature>
<dbReference type="AlphaFoldDB" id="A0AAE1A1T1"/>
<keyword evidence="3" id="KW-1185">Reference proteome</keyword>